<gene>
    <name evidence="2" type="ORF">BDV98DRAFT_519556</name>
</gene>
<name>A0A5C3R2C1_9AGAR</name>
<feature type="compositionally biased region" description="Basic and acidic residues" evidence="1">
    <location>
        <begin position="424"/>
        <end position="441"/>
    </location>
</feature>
<feature type="compositionally biased region" description="Low complexity" evidence="1">
    <location>
        <begin position="447"/>
        <end position="468"/>
    </location>
</feature>
<sequence length="798" mass="90292">MYMILRDAPEIMNMMSVHTAWGQALETHIFWEEARRYLDPIGLLNHLAVIRPPQQLTTSSSAPAVHRILSPYRHYHRILSVSCHVCRVNSPNSNCGIGTAKRQSFNPILRTVVTCKDHRHGTFCGLCLQAPLYPNPDADLHVGVHENEDEETWPSVETTCRSCREDALLKRVWTHPELREAVGGRTFDAEDWETRYVIDAFLDTADGTIEEVVRTARDKHWLRRHTRLAELLRLAILSWQLSYRNGDDRRIEPEDEEDDLDTDWDDPELLSMTEEREGVRDLAMSDWARSRIMDGHWLNPADSFYRYTNNGRPTHVQAVHPFPFTGESMVEQLDQHPAESLVVVPPPPTLELCETAYRAHVKQMRSILAPALSNVMRKLVIECAEDGADAVVRAARMEIEDVVAELREAGVWYKGMDWLEHRRSTRDEADRQERRDRRVIDEDADSDSSSNKSNTTSPVLSTTTVATTPSPPPSSRGTTKESDDEIESTRVPIPVSPVLNPPTLLAHIPFVPVTTTHLPHHSMEVLKTLWREACAPLYHCRCTICERARRIATGNAPTETTPIENYHNQRQSAAPEPEPQNQDEIREQQDGDSELELEYFDEVSDQILPTDDSDAVSDDLVSSDEDPISSLPDTQGVGIVNPKSPYTPIPLARRKRSCDELEEDGEEERKAKASAWHAQQTILQAQAQETPPKRARLDFEGVGSPQREYQQQQHKIIQLTPGPSPSRQRKRGSEELESVMPEKRQAGNGNGMKKARVESEGEGEGALDDGDEVFGSKMVVKTGSEKEQLRADEYADDR</sequence>
<organism evidence="2 3">
    <name type="scientific">Pterulicium gracile</name>
    <dbReference type="NCBI Taxonomy" id="1884261"/>
    <lineage>
        <taxon>Eukaryota</taxon>
        <taxon>Fungi</taxon>
        <taxon>Dikarya</taxon>
        <taxon>Basidiomycota</taxon>
        <taxon>Agaricomycotina</taxon>
        <taxon>Agaricomycetes</taxon>
        <taxon>Agaricomycetidae</taxon>
        <taxon>Agaricales</taxon>
        <taxon>Pleurotineae</taxon>
        <taxon>Pterulaceae</taxon>
        <taxon>Pterulicium</taxon>
    </lineage>
</organism>
<feature type="region of interest" description="Disordered" evidence="1">
    <location>
        <begin position="424"/>
        <end position="495"/>
    </location>
</feature>
<evidence type="ECO:0000313" key="2">
    <source>
        <dbReference type="EMBL" id="TFL07031.1"/>
    </source>
</evidence>
<reference evidence="2 3" key="1">
    <citation type="journal article" date="2019" name="Nat. Ecol. Evol.">
        <title>Megaphylogeny resolves global patterns of mushroom evolution.</title>
        <authorList>
            <person name="Varga T."/>
            <person name="Krizsan K."/>
            <person name="Foldi C."/>
            <person name="Dima B."/>
            <person name="Sanchez-Garcia M."/>
            <person name="Sanchez-Ramirez S."/>
            <person name="Szollosi G.J."/>
            <person name="Szarkandi J.G."/>
            <person name="Papp V."/>
            <person name="Albert L."/>
            <person name="Andreopoulos W."/>
            <person name="Angelini C."/>
            <person name="Antonin V."/>
            <person name="Barry K.W."/>
            <person name="Bougher N.L."/>
            <person name="Buchanan P."/>
            <person name="Buyck B."/>
            <person name="Bense V."/>
            <person name="Catcheside P."/>
            <person name="Chovatia M."/>
            <person name="Cooper J."/>
            <person name="Damon W."/>
            <person name="Desjardin D."/>
            <person name="Finy P."/>
            <person name="Geml J."/>
            <person name="Haridas S."/>
            <person name="Hughes K."/>
            <person name="Justo A."/>
            <person name="Karasinski D."/>
            <person name="Kautmanova I."/>
            <person name="Kiss B."/>
            <person name="Kocsube S."/>
            <person name="Kotiranta H."/>
            <person name="LaButti K.M."/>
            <person name="Lechner B.E."/>
            <person name="Liimatainen K."/>
            <person name="Lipzen A."/>
            <person name="Lukacs Z."/>
            <person name="Mihaltcheva S."/>
            <person name="Morgado L.N."/>
            <person name="Niskanen T."/>
            <person name="Noordeloos M.E."/>
            <person name="Ohm R.A."/>
            <person name="Ortiz-Santana B."/>
            <person name="Ovrebo C."/>
            <person name="Racz N."/>
            <person name="Riley R."/>
            <person name="Savchenko A."/>
            <person name="Shiryaev A."/>
            <person name="Soop K."/>
            <person name="Spirin V."/>
            <person name="Szebenyi C."/>
            <person name="Tomsovsky M."/>
            <person name="Tulloss R.E."/>
            <person name="Uehling J."/>
            <person name="Grigoriev I.V."/>
            <person name="Vagvolgyi C."/>
            <person name="Papp T."/>
            <person name="Martin F.M."/>
            <person name="Miettinen O."/>
            <person name="Hibbett D.S."/>
            <person name="Nagy L.G."/>
        </authorList>
    </citation>
    <scope>NUCLEOTIDE SEQUENCE [LARGE SCALE GENOMIC DNA]</scope>
    <source>
        <strain evidence="2 3">CBS 309.79</strain>
    </source>
</reference>
<accession>A0A5C3R2C1</accession>
<feature type="compositionally biased region" description="Basic and acidic residues" evidence="1">
    <location>
        <begin position="783"/>
        <end position="798"/>
    </location>
</feature>
<proteinExistence type="predicted"/>
<dbReference type="Proteomes" id="UP000305067">
    <property type="component" value="Unassembled WGS sequence"/>
</dbReference>
<feature type="region of interest" description="Disordered" evidence="1">
    <location>
        <begin position="556"/>
        <end position="590"/>
    </location>
</feature>
<feature type="compositionally biased region" description="Acidic residues" evidence="1">
    <location>
        <begin position="611"/>
        <end position="627"/>
    </location>
</feature>
<protein>
    <submittedName>
        <fullName evidence="2">Uncharacterized protein</fullName>
    </submittedName>
</protein>
<feature type="compositionally biased region" description="Polar residues" evidence="1">
    <location>
        <begin position="556"/>
        <end position="572"/>
    </location>
</feature>
<feature type="compositionally biased region" description="Acidic residues" evidence="1">
    <location>
        <begin position="760"/>
        <end position="772"/>
    </location>
</feature>
<evidence type="ECO:0000313" key="3">
    <source>
        <dbReference type="Proteomes" id="UP000305067"/>
    </source>
</evidence>
<feature type="region of interest" description="Disordered" evidence="1">
    <location>
        <begin position="607"/>
        <end position="798"/>
    </location>
</feature>
<dbReference type="EMBL" id="ML178814">
    <property type="protein sequence ID" value="TFL07031.1"/>
    <property type="molecule type" value="Genomic_DNA"/>
</dbReference>
<keyword evidence="3" id="KW-1185">Reference proteome</keyword>
<dbReference type="OrthoDB" id="3158970at2759"/>
<feature type="compositionally biased region" description="Polar residues" evidence="1">
    <location>
        <begin position="677"/>
        <end position="689"/>
    </location>
</feature>
<dbReference type="STRING" id="1884261.A0A5C3R2C1"/>
<evidence type="ECO:0000256" key="1">
    <source>
        <dbReference type="SAM" id="MobiDB-lite"/>
    </source>
</evidence>
<dbReference type="AlphaFoldDB" id="A0A5C3R2C1"/>